<accession>A0A0E9V0I1</accession>
<evidence type="ECO:0000313" key="1">
    <source>
        <dbReference type="EMBL" id="JAH70945.1"/>
    </source>
</evidence>
<reference evidence="1" key="1">
    <citation type="submission" date="2014-11" db="EMBL/GenBank/DDBJ databases">
        <authorList>
            <person name="Amaro Gonzalez C."/>
        </authorList>
    </citation>
    <scope>NUCLEOTIDE SEQUENCE</scope>
</reference>
<organism evidence="1">
    <name type="scientific">Anguilla anguilla</name>
    <name type="common">European freshwater eel</name>
    <name type="synonym">Muraena anguilla</name>
    <dbReference type="NCBI Taxonomy" id="7936"/>
    <lineage>
        <taxon>Eukaryota</taxon>
        <taxon>Metazoa</taxon>
        <taxon>Chordata</taxon>
        <taxon>Craniata</taxon>
        <taxon>Vertebrata</taxon>
        <taxon>Euteleostomi</taxon>
        <taxon>Actinopterygii</taxon>
        <taxon>Neopterygii</taxon>
        <taxon>Teleostei</taxon>
        <taxon>Anguilliformes</taxon>
        <taxon>Anguillidae</taxon>
        <taxon>Anguilla</taxon>
    </lineage>
</organism>
<protein>
    <submittedName>
        <fullName evidence="1">Uncharacterized protein</fullName>
    </submittedName>
</protein>
<dbReference type="EMBL" id="GBXM01037632">
    <property type="protein sequence ID" value="JAH70945.1"/>
    <property type="molecule type" value="Transcribed_RNA"/>
</dbReference>
<proteinExistence type="predicted"/>
<reference evidence="1" key="2">
    <citation type="journal article" date="2015" name="Fish Shellfish Immunol.">
        <title>Early steps in the European eel (Anguilla anguilla)-Vibrio vulnificus interaction in the gills: Role of the RtxA13 toxin.</title>
        <authorList>
            <person name="Callol A."/>
            <person name="Pajuelo D."/>
            <person name="Ebbesson L."/>
            <person name="Teles M."/>
            <person name="MacKenzie S."/>
            <person name="Amaro C."/>
        </authorList>
    </citation>
    <scope>NUCLEOTIDE SEQUENCE</scope>
</reference>
<name>A0A0E9V0I1_ANGAN</name>
<sequence>MSNPREFSIQLESDDEVRALIIDPKSTSSCERLKAGSTPADGGFMGGACTATSC</sequence>
<dbReference type="AlphaFoldDB" id="A0A0E9V0I1"/>